<organism evidence="1 2">
    <name type="scientific">Palleronia salina</name>
    <dbReference type="NCBI Taxonomy" id="313368"/>
    <lineage>
        <taxon>Bacteria</taxon>
        <taxon>Pseudomonadati</taxon>
        <taxon>Pseudomonadota</taxon>
        <taxon>Alphaproteobacteria</taxon>
        <taxon>Rhodobacterales</taxon>
        <taxon>Roseobacteraceae</taxon>
        <taxon>Palleronia</taxon>
    </lineage>
</organism>
<dbReference type="InterPro" id="IPR051490">
    <property type="entry name" value="THEM6_lcsJ_thioesterase"/>
</dbReference>
<dbReference type="EMBL" id="FQZA01000002">
    <property type="protein sequence ID" value="SHI70061.1"/>
    <property type="molecule type" value="Genomic_DNA"/>
</dbReference>
<dbReference type="CDD" id="cd00586">
    <property type="entry name" value="4HBT"/>
    <property type="match status" value="1"/>
</dbReference>
<dbReference type="Gene3D" id="3.10.129.10">
    <property type="entry name" value="Hotdog Thioesterase"/>
    <property type="match status" value="1"/>
</dbReference>
<proteinExistence type="predicted"/>
<dbReference type="PANTHER" id="PTHR12475:SF4">
    <property type="entry name" value="PROTEIN THEM6"/>
    <property type="match status" value="1"/>
</dbReference>
<sequence>MYPVIRMAKEAAKYRNAPRLGLFDTHESRHVCWPHDIDLWMELNNGRTLTLYDLGRMILFMRIGVVDVMKREKWAGTIAGASVRYRARVRMFDRIDMRTRVVGWDDRFLYIEQGMWRGETCTSHALLRTAVTSKAGLVPMADVAKVMDGVQSPPLPDWIAEWARAEAMRPWPPMQDQLAPKLAAQG</sequence>
<dbReference type="InterPro" id="IPR029069">
    <property type="entry name" value="HotDog_dom_sf"/>
</dbReference>
<name>A0A1M6DAC8_9RHOB</name>
<evidence type="ECO:0000313" key="2">
    <source>
        <dbReference type="Proteomes" id="UP000184040"/>
    </source>
</evidence>
<protein>
    <submittedName>
        <fullName evidence="1">Acyl-CoA thioesterase FadM</fullName>
    </submittedName>
</protein>
<dbReference type="Pfam" id="PF13279">
    <property type="entry name" value="4HBT_2"/>
    <property type="match status" value="1"/>
</dbReference>
<dbReference type="SUPFAM" id="SSF54637">
    <property type="entry name" value="Thioesterase/thiol ester dehydrase-isomerase"/>
    <property type="match status" value="1"/>
</dbReference>
<dbReference type="PANTHER" id="PTHR12475">
    <property type="match status" value="1"/>
</dbReference>
<dbReference type="AlphaFoldDB" id="A0A1M6DAC8"/>
<gene>
    <name evidence="1" type="ORF">SAMN04488012_102313</name>
</gene>
<dbReference type="STRING" id="313368.SAMN04488012_102313"/>
<dbReference type="RefSeq" id="WP_073127133.1">
    <property type="nucleotide sequence ID" value="NZ_FQZA01000002.1"/>
</dbReference>
<accession>A0A1M6DAC8</accession>
<keyword evidence="2" id="KW-1185">Reference proteome</keyword>
<evidence type="ECO:0000313" key="1">
    <source>
        <dbReference type="EMBL" id="SHI70061.1"/>
    </source>
</evidence>
<dbReference type="Proteomes" id="UP000184040">
    <property type="component" value="Unassembled WGS sequence"/>
</dbReference>
<reference evidence="1 2" key="1">
    <citation type="submission" date="2016-11" db="EMBL/GenBank/DDBJ databases">
        <authorList>
            <person name="Jaros S."/>
            <person name="Januszkiewicz K."/>
            <person name="Wedrychowicz H."/>
        </authorList>
    </citation>
    <scope>NUCLEOTIDE SEQUENCE [LARGE SCALE GENOMIC DNA]</scope>
    <source>
        <strain evidence="1 2">DSM 26892</strain>
    </source>
</reference>